<gene>
    <name evidence="1" type="ORF">HNQ75_002893</name>
</gene>
<protein>
    <submittedName>
        <fullName evidence="1">Uncharacterized protein</fullName>
    </submittedName>
</protein>
<sequence length="62" mass="7088">MAEIVILKNWRDLRPRRAEIRIGKADEVVSGRLLLFTGIRYERLEQAPPSLGALMVLEQGQN</sequence>
<evidence type="ECO:0000313" key="1">
    <source>
        <dbReference type="EMBL" id="MBB6180910.1"/>
    </source>
</evidence>
<dbReference type="AlphaFoldDB" id="A0A7W9YYU1"/>
<organism evidence="1 2">
    <name type="scientific">Pseudorhizobium flavum</name>
    <dbReference type="NCBI Taxonomy" id="1335061"/>
    <lineage>
        <taxon>Bacteria</taxon>
        <taxon>Pseudomonadati</taxon>
        <taxon>Pseudomonadota</taxon>
        <taxon>Alphaproteobacteria</taxon>
        <taxon>Hyphomicrobiales</taxon>
        <taxon>Rhizobiaceae</taxon>
        <taxon>Rhizobium/Agrobacterium group</taxon>
        <taxon>Pseudorhizobium</taxon>
    </lineage>
</organism>
<proteinExistence type="predicted"/>
<comment type="caution">
    <text evidence="1">The sequence shown here is derived from an EMBL/GenBank/DDBJ whole genome shotgun (WGS) entry which is preliminary data.</text>
</comment>
<dbReference type="RefSeq" id="WP_077547717.1">
    <property type="nucleotide sequence ID" value="NZ_JACHEJ010000007.1"/>
</dbReference>
<reference evidence="1 2" key="1">
    <citation type="submission" date="2020-08" db="EMBL/GenBank/DDBJ databases">
        <title>Genomic Encyclopedia of Type Strains, Phase IV (KMG-IV): sequencing the most valuable type-strain genomes for metagenomic binning, comparative biology and taxonomic classification.</title>
        <authorList>
            <person name="Goeker M."/>
        </authorList>
    </citation>
    <scope>NUCLEOTIDE SEQUENCE [LARGE SCALE GENOMIC DNA]</scope>
    <source>
        <strain evidence="1 2">DSM 102134</strain>
    </source>
</reference>
<name>A0A7W9YYU1_9HYPH</name>
<dbReference type="Proteomes" id="UP000535501">
    <property type="component" value="Unassembled WGS sequence"/>
</dbReference>
<dbReference type="EMBL" id="JACHEJ010000007">
    <property type="protein sequence ID" value="MBB6180910.1"/>
    <property type="molecule type" value="Genomic_DNA"/>
</dbReference>
<evidence type="ECO:0000313" key="2">
    <source>
        <dbReference type="Proteomes" id="UP000535501"/>
    </source>
</evidence>
<accession>A0A7W9YYU1</accession>
<keyword evidence="2" id="KW-1185">Reference proteome</keyword>